<dbReference type="Pfam" id="PF00089">
    <property type="entry name" value="Trypsin"/>
    <property type="match status" value="2"/>
</dbReference>
<name>A0ABM0K3I9_APLCA</name>
<feature type="chain" id="PRO_5045353344" evidence="3">
    <location>
        <begin position="28"/>
        <end position="462"/>
    </location>
</feature>
<dbReference type="InterPro" id="IPR043504">
    <property type="entry name" value="Peptidase_S1_PA_chymotrypsin"/>
</dbReference>
<keyword evidence="2" id="KW-0720">Serine protease</keyword>
<dbReference type="CDD" id="cd00190">
    <property type="entry name" value="Tryp_SPc"/>
    <property type="match status" value="1"/>
</dbReference>
<dbReference type="Gene3D" id="2.40.10.10">
    <property type="entry name" value="Trypsin-like serine proteases"/>
    <property type="match status" value="2"/>
</dbReference>
<evidence type="ECO:0000256" key="3">
    <source>
        <dbReference type="SAM" id="SignalP"/>
    </source>
</evidence>
<proteinExistence type="predicted"/>
<keyword evidence="3" id="KW-0732">Signal</keyword>
<keyword evidence="5" id="KW-1185">Reference proteome</keyword>
<dbReference type="SUPFAM" id="SSF50494">
    <property type="entry name" value="Trypsin-like serine proteases"/>
    <property type="match status" value="2"/>
</dbReference>
<protein>
    <submittedName>
        <fullName evidence="6">Chymotrypsin-like elastase family member 2A</fullName>
    </submittedName>
</protein>
<evidence type="ECO:0000256" key="1">
    <source>
        <dbReference type="ARBA" id="ARBA00023157"/>
    </source>
</evidence>
<accession>A0ABM0K3I9</accession>
<keyword evidence="2" id="KW-0645">Protease</keyword>
<dbReference type="RefSeq" id="XP_005107925.1">
    <property type="nucleotide sequence ID" value="XM_005107868.3"/>
</dbReference>
<evidence type="ECO:0000313" key="6">
    <source>
        <dbReference type="RefSeq" id="XP_005107925.1"/>
    </source>
</evidence>
<dbReference type="InterPro" id="IPR033116">
    <property type="entry name" value="TRYPSIN_SER"/>
</dbReference>
<dbReference type="InterPro" id="IPR018114">
    <property type="entry name" value="TRYPSIN_HIS"/>
</dbReference>
<feature type="signal peptide" evidence="3">
    <location>
        <begin position="1"/>
        <end position="27"/>
    </location>
</feature>
<evidence type="ECO:0000256" key="2">
    <source>
        <dbReference type="RuleBase" id="RU363034"/>
    </source>
</evidence>
<feature type="domain" description="Peptidase S1" evidence="4">
    <location>
        <begin position="91"/>
        <end position="448"/>
    </location>
</feature>
<gene>
    <name evidence="6" type="primary">LOC101862448</name>
</gene>
<reference evidence="6" key="1">
    <citation type="submission" date="2025-08" db="UniProtKB">
        <authorList>
            <consortium name="RefSeq"/>
        </authorList>
    </citation>
    <scope>IDENTIFICATION</scope>
</reference>
<evidence type="ECO:0000259" key="4">
    <source>
        <dbReference type="PROSITE" id="PS50240"/>
    </source>
</evidence>
<dbReference type="PROSITE" id="PS00135">
    <property type="entry name" value="TRYPSIN_SER"/>
    <property type="match status" value="1"/>
</dbReference>
<dbReference type="PRINTS" id="PR00722">
    <property type="entry name" value="CHYMOTRYPSIN"/>
</dbReference>
<dbReference type="GeneID" id="101862448"/>
<dbReference type="Proteomes" id="UP000694888">
    <property type="component" value="Unplaced"/>
</dbReference>
<evidence type="ECO:0000313" key="5">
    <source>
        <dbReference type="Proteomes" id="UP000694888"/>
    </source>
</evidence>
<keyword evidence="2" id="KW-0378">Hydrolase</keyword>
<dbReference type="SMART" id="SM00020">
    <property type="entry name" value="Tryp_SPc"/>
    <property type="match status" value="1"/>
</dbReference>
<dbReference type="PROSITE" id="PS50240">
    <property type="entry name" value="TRYPSIN_DOM"/>
    <property type="match status" value="1"/>
</dbReference>
<dbReference type="PROSITE" id="PS00134">
    <property type="entry name" value="TRYPSIN_HIS"/>
    <property type="match status" value="2"/>
</dbReference>
<sequence>MLTSAVTFALWISTLTLHSSFVTSCSASKRTPCSGNVRPVIVPIKKIPLQVLRKKYTGHKSRVKQFVSAFEDTKPSDHHTCGKRPLLTSRIIGGKSTQRSSWPWMVRVILRTGGKRELQCGGVLVSSKWVLTAAHCVRDLTSAIAVLADWDSFVKDAGELSVQVSSVVSHPGYTDLEYQENNDIALLQLSHHVTFSSSVRAICLLDSPALIKATEFEPTSHSNQAYIQPLGTGGKRELQCGGVLVSSQWVLTAAHCVRDVTSAIAVLTDWDSLVEDAGELSVQVSSVVSHPGYTDLEYQENNDIALLQLSRHVTFSSSVRAICLLDSPALAKPGLLCTALGWGVTGEYSFRPSRTLQRREIYLVGTRECADLNPELTLNEGHLCGQVRGHPGGSCVGDSGGPLVCALGSQYFLVGLVSFSLGVCDELVRPSVYTNVSAYIGWIYDVTGMAGSDNRDVKSWSD</sequence>
<dbReference type="InterPro" id="IPR009003">
    <property type="entry name" value="Peptidase_S1_PA"/>
</dbReference>
<keyword evidence="1" id="KW-1015">Disulfide bond</keyword>
<dbReference type="PANTHER" id="PTHR24252">
    <property type="entry name" value="ACROSIN-RELATED"/>
    <property type="match status" value="1"/>
</dbReference>
<dbReference type="PANTHER" id="PTHR24252:SF7">
    <property type="entry name" value="HYALIN"/>
    <property type="match status" value="1"/>
</dbReference>
<organism evidence="5 6">
    <name type="scientific">Aplysia californica</name>
    <name type="common">California sea hare</name>
    <dbReference type="NCBI Taxonomy" id="6500"/>
    <lineage>
        <taxon>Eukaryota</taxon>
        <taxon>Metazoa</taxon>
        <taxon>Spiralia</taxon>
        <taxon>Lophotrochozoa</taxon>
        <taxon>Mollusca</taxon>
        <taxon>Gastropoda</taxon>
        <taxon>Heterobranchia</taxon>
        <taxon>Euthyneura</taxon>
        <taxon>Tectipleura</taxon>
        <taxon>Aplysiida</taxon>
        <taxon>Aplysioidea</taxon>
        <taxon>Aplysiidae</taxon>
        <taxon>Aplysia</taxon>
    </lineage>
</organism>
<dbReference type="InterPro" id="IPR001254">
    <property type="entry name" value="Trypsin_dom"/>
</dbReference>
<dbReference type="InterPro" id="IPR001314">
    <property type="entry name" value="Peptidase_S1A"/>
</dbReference>